<dbReference type="RefSeq" id="WP_240826862.1">
    <property type="nucleotide sequence ID" value="NZ_JAKWBL010000001.1"/>
</dbReference>
<reference evidence="1 2" key="1">
    <citation type="submission" date="2022-02" db="EMBL/GenBank/DDBJ databases">
        <authorList>
            <person name="Min J."/>
        </authorList>
    </citation>
    <scope>NUCLEOTIDE SEQUENCE [LARGE SCALE GENOMIC DNA]</scope>
    <source>
        <strain evidence="1 2">GR10-1</strain>
    </source>
</reference>
<dbReference type="Proteomes" id="UP001202248">
    <property type="component" value="Unassembled WGS sequence"/>
</dbReference>
<protein>
    <submittedName>
        <fullName evidence="1">Uncharacterized protein</fullName>
    </submittedName>
</protein>
<gene>
    <name evidence="1" type="ORF">MKP09_05945</name>
</gene>
<dbReference type="EMBL" id="JAKWBL010000001">
    <property type="protein sequence ID" value="MCH5597477.1"/>
    <property type="molecule type" value="Genomic_DNA"/>
</dbReference>
<keyword evidence="2" id="KW-1185">Reference proteome</keyword>
<organism evidence="1 2">
    <name type="scientific">Niabella ginsengisoli</name>
    <dbReference type="NCBI Taxonomy" id="522298"/>
    <lineage>
        <taxon>Bacteria</taxon>
        <taxon>Pseudomonadati</taxon>
        <taxon>Bacteroidota</taxon>
        <taxon>Chitinophagia</taxon>
        <taxon>Chitinophagales</taxon>
        <taxon>Chitinophagaceae</taxon>
        <taxon>Niabella</taxon>
    </lineage>
</organism>
<sequence>MGAGSHQGLNYDLEKGELTEEIVHTMEEDMPSETKTFKLKKEKHLFEDASPDDIISEAYKQTDSEW</sequence>
<name>A0ABS9SGI9_9BACT</name>
<proteinExistence type="predicted"/>
<evidence type="ECO:0000313" key="2">
    <source>
        <dbReference type="Proteomes" id="UP001202248"/>
    </source>
</evidence>
<comment type="caution">
    <text evidence="1">The sequence shown here is derived from an EMBL/GenBank/DDBJ whole genome shotgun (WGS) entry which is preliminary data.</text>
</comment>
<evidence type="ECO:0000313" key="1">
    <source>
        <dbReference type="EMBL" id="MCH5597477.1"/>
    </source>
</evidence>
<accession>A0ABS9SGI9</accession>